<keyword evidence="1" id="KW-1133">Transmembrane helix</keyword>
<sequence>MAISLDVGGLSLVLVGIFANVQVGGRGFGDCLVYSGSIIVFFSLVWWLFWCTGNIELPPEELENAKSLAQLTRGFSERLPVKSKDSPREVDATAIRWDTVQRFSETPPPQTQQPRYVELSNVRYPQYILTSRVQQQGERLV</sequence>
<evidence type="ECO:0000313" key="3">
    <source>
        <dbReference type="Proteomes" id="UP000287033"/>
    </source>
</evidence>
<dbReference type="STRING" id="137246.A0A401S8P7"/>
<feature type="transmembrane region" description="Helical" evidence="1">
    <location>
        <begin position="6"/>
        <end position="24"/>
    </location>
</feature>
<evidence type="ECO:0000313" key="2">
    <source>
        <dbReference type="EMBL" id="GCC26779.1"/>
    </source>
</evidence>
<dbReference type="PANTHER" id="PTHR28613">
    <property type="entry name" value="SI:CH211-232M10.4-RELATED"/>
    <property type="match status" value="1"/>
</dbReference>
<keyword evidence="1" id="KW-0472">Membrane</keyword>
<dbReference type="Proteomes" id="UP000287033">
    <property type="component" value="Unassembled WGS sequence"/>
</dbReference>
<dbReference type="InterPro" id="IPR029365">
    <property type="entry name" value="TMEM238"/>
</dbReference>
<dbReference type="OrthoDB" id="9047238at2759"/>
<protein>
    <recommendedName>
        <fullName evidence="4">Transmembrane protein 238</fullName>
    </recommendedName>
</protein>
<gene>
    <name evidence="2" type="ORF">chiPu_0005199</name>
</gene>
<evidence type="ECO:0008006" key="4">
    <source>
        <dbReference type="Google" id="ProtNLM"/>
    </source>
</evidence>
<keyword evidence="1" id="KW-0812">Transmembrane</keyword>
<feature type="transmembrane region" description="Helical" evidence="1">
    <location>
        <begin position="31"/>
        <end position="50"/>
    </location>
</feature>
<dbReference type="AlphaFoldDB" id="A0A401S8P7"/>
<reference evidence="2 3" key="1">
    <citation type="journal article" date="2018" name="Nat. Ecol. Evol.">
        <title>Shark genomes provide insights into elasmobranch evolution and the origin of vertebrates.</title>
        <authorList>
            <person name="Hara Y"/>
            <person name="Yamaguchi K"/>
            <person name="Onimaru K"/>
            <person name="Kadota M"/>
            <person name="Koyanagi M"/>
            <person name="Keeley SD"/>
            <person name="Tatsumi K"/>
            <person name="Tanaka K"/>
            <person name="Motone F"/>
            <person name="Kageyama Y"/>
            <person name="Nozu R"/>
            <person name="Adachi N"/>
            <person name="Nishimura O"/>
            <person name="Nakagawa R"/>
            <person name="Tanegashima C"/>
            <person name="Kiyatake I"/>
            <person name="Matsumoto R"/>
            <person name="Murakumo K"/>
            <person name="Nishida K"/>
            <person name="Terakita A"/>
            <person name="Kuratani S"/>
            <person name="Sato K"/>
            <person name="Hyodo S Kuraku.S."/>
        </authorList>
    </citation>
    <scope>NUCLEOTIDE SEQUENCE [LARGE SCALE GENOMIC DNA]</scope>
</reference>
<dbReference type="PANTHER" id="PTHR28613:SF8">
    <property type="entry name" value="LCCL DOMAIN-CONTAINING PROTEIN"/>
    <property type="match status" value="1"/>
</dbReference>
<accession>A0A401S8P7</accession>
<dbReference type="EMBL" id="BEZZ01000138">
    <property type="protein sequence ID" value="GCC26779.1"/>
    <property type="molecule type" value="Genomic_DNA"/>
</dbReference>
<evidence type="ECO:0000256" key="1">
    <source>
        <dbReference type="SAM" id="Phobius"/>
    </source>
</evidence>
<keyword evidence="3" id="KW-1185">Reference proteome</keyword>
<comment type="caution">
    <text evidence="2">The sequence shown here is derived from an EMBL/GenBank/DDBJ whole genome shotgun (WGS) entry which is preliminary data.</text>
</comment>
<organism evidence="2 3">
    <name type="scientific">Chiloscyllium punctatum</name>
    <name type="common">Brownbanded bambooshark</name>
    <name type="synonym">Hemiscyllium punctatum</name>
    <dbReference type="NCBI Taxonomy" id="137246"/>
    <lineage>
        <taxon>Eukaryota</taxon>
        <taxon>Metazoa</taxon>
        <taxon>Chordata</taxon>
        <taxon>Craniata</taxon>
        <taxon>Vertebrata</taxon>
        <taxon>Chondrichthyes</taxon>
        <taxon>Elasmobranchii</taxon>
        <taxon>Galeomorphii</taxon>
        <taxon>Galeoidea</taxon>
        <taxon>Orectolobiformes</taxon>
        <taxon>Hemiscylliidae</taxon>
        <taxon>Chiloscyllium</taxon>
    </lineage>
</organism>
<dbReference type="Pfam" id="PF15125">
    <property type="entry name" value="TMEM238"/>
    <property type="match status" value="1"/>
</dbReference>
<name>A0A401S8P7_CHIPU</name>
<proteinExistence type="predicted"/>